<dbReference type="AlphaFoldDB" id="A0A443YU57"/>
<evidence type="ECO:0000313" key="6">
    <source>
        <dbReference type="Proteomes" id="UP000284120"/>
    </source>
</evidence>
<evidence type="ECO:0000256" key="1">
    <source>
        <dbReference type="ARBA" id="ARBA00023015"/>
    </source>
</evidence>
<dbReference type="PROSITE" id="PS01124">
    <property type="entry name" value="HTH_ARAC_FAMILY_2"/>
    <property type="match status" value="1"/>
</dbReference>
<dbReference type="SMART" id="SM00342">
    <property type="entry name" value="HTH_ARAC"/>
    <property type="match status" value="1"/>
</dbReference>
<evidence type="ECO:0000256" key="3">
    <source>
        <dbReference type="ARBA" id="ARBA00023163"/>
    </source>
</evidence>
<dbReference type="PANTHER" id="PTHR46796:SF13">
    <property type="entry name" value="HTH-TYPE TRANSCRIPTIONAL ACTIVATOR RHAS"/>
    <property type="match status" value="1"/>
</dbReference>
<dbReference type="InterPro" id="IPR050204">
    <property type="entry name" value="AraC_XylS_family_regulators"/>
</dbReference>
<dbReference type="Pfam" id="PF20240">
    <property type="entry name" value="DUF6597"/>
    <property type="match status" value="1"/>
</dbReference>
<evidence type="ECO:0000259" key="4">
    <source>
        <dbReference type="PROSITE" id="PS01124"/>
    </source>
</evidence>
<proteinExistence type="predicted"/>
<dbReference type="Proteomes" id="UP000284120">
    <property type="component" value="Unassembled WGS sequence"/>
</dbReference>
<dbReference type="EMBL" id="SAYW01000003">
    <property type="protein sequence ID" value="RWU07398.1"/>
    <property type="molecule type" value="Genomic_DNA"/>
</dbReference>
<dbReference type="Pfam" id="PF12833">
    <property type="entry name" value="HTH_18"/>
    <property type="match status" value="1"/>
</dbReference>
<reference evidence="5 6" key="1">
    <citation type="submission" date="2018-06" db="EMBL/GenBank/DDBJ databases">
        <title>Pedobacter endophyticus sp. nov., an endophytic bacterium isolated from a leaf of Triticum aestivum.</title>
        <authorList>
            <person name="Zhang L."/>
        </authorList>
    </citation>
    <scope>NUCLEOTIDE SEQUENCE [LARGE SCALE GENOMIC DNA]</scope>
    <source>
        <strain evidence="5 6">CM134L-2</strain>
    </source>
</reference>
<accession>A0A443YU57</accession>
<dbReference type="RefSeq" id="WP_113647309.1">
    <property type="nucleotide sequence ID" value="NZ_QMHN01000003.1"/>
</dbReference>
<dbReference type="InterPro" id="IPR009057">
    <property type="entry name" value="Homeodomain-like_sf"/>
</dbReference>
<evidence type="ECO:0000313" key="5">
    <source>
        <dbReference type="EMBL" id="RWU07398.1"/>
    </source>
</evidence>
<keyword evidence="2" id="KW-0238">DNA-binding</keyword>
<dbReference type="PANTHER" id="PTHR46796">
    <property type="entry name" value="HTH-TYPE TRANSCRIPTIONAL ACTIVATOR RHAS-RELATED"/>
    <property type="match status" value="1"/>
</dbReference>
<sequence>MNFKTYPVPKHLKNYVRYFWSCDIGDSQKTILFKNLADRFPRLIFQVDEKPLLMNLENQQTPQAYICGIDTYTSTAKIESNFSHFGVSFHPFALYQIFGLNSQEMVDTILDLKTIGYNQLIDRLNTAQNHEARINAIGSFIENKLNRKTIANTSIQEIILNNEIAFNTDLFALQKHYHITERTLERLFKANLGISPKKYQRMVRFEKSLELLTALPSIEMTAIVYQLHYADQSHFIKDFRRFADTTPQHFQQQKFLFSESAAFISEL</sequence>
<keyword evidence="6" id="KW-1185">Reference proteome</keyword>
<dbReference type="Gene3D" id="1.10.10.60">
    <property type="entry name" value="Homeodomain-like"/>
    <property type="match status" value="1"/>
</dbReference>
<comment type="caution">
    <text evidence="5">The sequence shown here is derived from an EMBL/GenBank/DDBJ whole genome shotgun (WGS) entry which is preliminary data.</text>
</comment>
<dbReference type="InterPro" id="IPR018060">
    <property type="entry name" value="HTH_AraC"/>
</dbReference>
<dbReference type="GO" id="GO:0003700">
    <property type="term" value="F:DNA-binding transcription factor activity"/>
    <property type="evidence" value="ECO:0007669"/>
    <property type="project" value="InterPro"/>
</dbReference>
<evidence type="ECO:0000256" key="2">
    <source>
        <dbReference type="ARBA" id="ARBA00023125"/>
    </source>
</evidence>
<protein>
    <submittedName>
        <fullName evidence="5">AraC family transcriptional regulator</fullName>
    </submittedName>
</protein>
<dbReference type="OrthoDB" id="323290at2"/>
<dbReference type="GO" id="GO:0043565">
    <property type="term" value="F:sequence-specific DNA binding"/>
    <property type="evidence" value="ECO:0007669"/>
    <property type="project" value="InterPro"/>
</dbReference>
<keyword evidence="1" id="KW-0805">Transcription regulation</keyword>
<keyword evidence="3" id="KW-0804">Transcription</keyword>
<gene>
    <name evidence="5" type="ORF">DPV69_10420</name>
</gene>
<feature type="domain" description="HTH araC/xylS-type" evidence="4">
    <location>
        <begin position="153"/>
        <end position="253"/>
    </location>
</feature>
<name>A0A443YU57_9SPHI</name>
<dbReference type="SUPFAM" id="SSF46689">
    <property type="entry name" value="Homeodomain-like"/>
    <property type="match status" value="1"/>
</dbReference>
<dbReference type="InterPro" id="IPR046532">
    <property type="entry name" value="DUF6597"/>
</dbReference>
<organism evidence="5 6">
    <name type="scientific">Pedobacter chitinilyticus</name>
    <dbReference type="NCBI Taxonomy" id="2233776"/>
    <lineage>
        <taxon>Bacteria</taxon>
        <taxon>Pseudomonadati</taxon>
        <taxon>Bacteroidota</taxon>
        <taxon>Sphingobacteriia</taxon>
        <taxon>Sphingobacteriales</taxon>
        <taxon>Sphingobacteriaceae</taxon>
        <taxon>Pedobacter</taxon>
    </lineage>
</organism>